<accession>A0ABM8E097</accession>
<evidence type="ECO:0000313" key="4">
    <source>
        <dbReference type="Proteomes" id="UP001317779"/>
    </source>
</evidence>
<evidence type="ECO:0000313" key="3">
    <source>
        <dbReference type="EMBL" id="BDV31170.1"/>
    </source>
</evidence>
<dbReference type="InterPro" id="IPR003615">
    <property type="entry name" value="HNH_nuc"/>
</dbReference>
<feature type="domain" description="HNH nuclease" evidence="2">
    <location>
        <begin position="371"/>
        <end position="423"/>
    </location>
</feature>
<protein>
    <recommendedName>
        <fullName evidence="2">HNH nuclease domain-containing protein</fullName>
    </recommendedName>
</protein>
<dbReference type="Proteomes" id="UP001317779">
    <property type="component" value="Chromosome"/>
</dbReference>
<feature type="region of interest" description="Disordered" evidence="1">
    <location>
        <begin position="224"/>
        <end position="249"/>
    </location>
</feature>
<dbReference type="Gene3D" id="1.10.30.50">
    <property type="match status" value="1"/>
</dbReference>
<gene>
    <name evidence="3" type="ORF">Microterr_18300</name>
</gene>
<reference evidence="3 4" key="1">
    <citation type="submission" date="2022-12" db="EMBL/GenBank/DDBJ databases">
        <title>Microbacterium terricola strain KV-448 chromosome, complete genome.</title>
        <authorList>
            <person name="Oshima T."/>
            <person name="Moriya T."/>
            <person name="Bessho Y."/>
        </authorList>
    </citation>
    <scope>NUCLEOTIDE SEQUENCE [LARGE SCALE GENOMIC DNA]</scope>
    <source>
        <strain evidence="3 4">KV-448</strain>
    </source>
</reference>
<dbReference type="SMART" id="SM00507">
    <property type="entry name" value="HNHc"/>
    <property type="match status" value="1"/>
</dbReference>
<dbReference type="Pfam" id="PF02720">
    <property type="entry name" value="DUF222"/>
    <property type="match status" value="1"/>
</dbReference>
<keyword evidence="4" id="KW-1185">Reference proteome</keyword>
<dbReference type="RefSeq" id="WP_263798248.1">
    <property type="nucleotide sequence ID" value="NZ_AP027141.1"/>
</dbReference>
<dbReference type="EMBL" id="AP027141">
    <property type="protein sequence ID" value="BDV31170.1"/>
    <property type="molecule type" value="Genomic_DNA"/>
</dbReference>
<dbReference type="CDD" id="cd00085">
    <property type="entry name" value="HNHc"/>
    <property type="match status" value="1"/>
</dbReference>
<evidence type="ECO:0000256" key="1">
    <source>
        <dbReference type="SAM" id="MobiDB-lite"/>
    </source>
</evidence>
<evidence type="ECO:0000259" key="2">
    <source>
        <dbReference type="SMART" id="SM00507"/>
    </source>
</evidence>
<sequence length="469" mass="50271">MGGHRPDAVDLDVWRRELDALTADAVHAHSAVAAAQAEETRVLARAVDLIAQREAQRHALGRRDFGTALAAREVAAELAAALRISDQTMQSRIGDAGNLVFRLPTTWAALATGQIDAAQAAVIRDTGSTIADDETRAVFEARMLEIAQTESAGRMREPARTLAATMDPATAADRARQAQGRRGVRLLDLDDGLARLQIDHDATLVHAIYDRVTQLAHAVRDAAGESDENASLPSAGRLEEGTAPAGTGDASIAAVVTAPAKDRESTDEPVDLRGLDEMRADVAADLLLAGAPTAHGDPAAMGAIRGHVQITVPALSLAGVERRPAVLAGYGPISIDVARRLAASAPGWDRVLTDPFTGLPIAVDRYRPSAELKRFLHARDERCRFPGCRRRARRTDIDHTIDAALGGETSECNLACFCRRHHTLKHATEWRVRQLGAGVLEWTGPTGRSYLDRPPSTVRFVPDADPPPF</sequence>
<dbReference type="InterPro" id="IPR003870">
    <property type="entry name" value="DUF222"/>
</dbReference>
<organism evidence="3 4">
    <name type="scientific">Microbacterium terricola</name>
    <dbReference type="NCBI Taxonomy" id="344163"/>
    <lineage>
        <taxon>Bacteria</taxon>
        <taxon>Bacillati</taxon>
        <taxon>Actinomycetota</taxon>
        <taxon>Actinomycetes</taxon>
        <taxon>Micrococcales</taxon>
        <taxon>Microbacteriaceae</taxon>
        <taxon>Microbacterium</taxon>
    </lineage>
</organism>
<proteinExistence type="predicted"/>
<name>A0ABM8E097_9MICO</name>